<proteinExistence type="predicted"/>
<dbReference type="Gene3D" id="3.10.450.40">
    <property type="match status" value="1"/>
</dbReference>
<name>A0A271IWX0_9BACT</name>
<evidence type="ECO:0000259" key="1">
    <source>
        <dbReference type="Pfam" id="PF04965"/>
    </source>
</evidence>
<gene>
    <name evidence="2" type="ORF">BSZ37_04370</name>
</gene>
<protein>
    <recommendedName>
        <fullName evidence="1">IraD/Gp25-like domain-containing protein</fullName>
    </recommendedName>
</protein>
<organism evidence="2 3">
    <name type="scientific">Rubrivirga marina</name>
    <dbReference type="NCBI Taxonomy" id="1196024"/>
    <lineage>
        <taxon>Bacteria</taxon>
        <taxon>Pseudomonadati</taxon>
        <taxon>Rhodothermota</taxon>
        <taxon>Rhodothermia</taxon>
        <taxon>Rhodothermales</taxon>
        <taxon>Rubricoccaceae</taxon>
        <taxon>Rubrivirga</taxon>
    </lineage>
</organism>
<dbReference type="Proteomes" id="UP000216339">
    <property type="component" value="Unassembled WGS sequence"/>
</dbReference>
<dbReference type="SUPFAM" id="SSF160719">
    <property type="entry name" value="gpW/gp25-like"/>
    <property type="match status" value="1"/>
</dbReference>
<keyword evidence="3" id="KW-1185">Reference proteome</keyword>
<evidence type="ECO:0000313" key="2">
    <source>
        <dbReference type="EMBL" id="PAP75726.1"/>
    </source>
</evidence>
<dbReference type="InterPro" id="IPR017737">
    <property type="entry name" value="TssE1-like"/>
</dbReference>
<dbReference type="Pfam" id="PF04965">
    <property type="entry name" value="GPW_gp25"/>
    <property type="match status" value="1"/>
</dbReference>
<reference evidence="2 3" key="1">
    <citation type="submission" date="2016-11" db="EMBL/GenBank/DDBJ databases">
        <title>Study of marine rhodopsin-containing bacteria.</title>
        <authorList>
            <person name="Yoshizawa S."/>
            <person name="Kumagai Y."/>
            <person name="Kogure K."/>
        </authorList>
    </citation>
    <scope>NUCLEOTIDE SEQUENCE [LARGE SCALE GENOMIC DNA]</scope>
    <source>
        <strain evidence="2 3">SAORIC-28</strain>
    </source>
</reference>
<accession>A0A271IWX0</accession>
<dbReference type="OrthoDB" id="1524306at2"/>
<feature type="domain" description="IraD/Gp25-like" evidence="1">
    <location>
        <begin position="33"/>
        <end position="114"/>
    </location>
</feature>
<dbReference type="EMBL" id="MQWD01000001">
    <property type="protein sequence ID" value="PAP75726.1"/>
    <property type="molecule type" value="Genomic_DNA"/>
</dbReference>
<comment type="caution">
    <text evidence="2">The sequence shown here is derived from an EMBL/GenBank/DDBJ whole genome shotgun (WGS) entry which is preliminary data.</text>
</comment>
<dbReference type="AlphaFoldDB" id="A0A271IWX0"/>
<dbReference type="InterPro" id="IPR007048">
    <property type="entry name" value="IraD/Gp25-like"/>
</dbReference>
<sequence length="138" mass="15383">MAIRLALFDVLEGRFGGGGPLVDTVSSDEHRVHSIVGNLQRLLNTRQGSVPHLPDYGLPDLSSIRRDGAYDDLRKAIRQAVLDYEPRLARVRVEPRDADPYKMRVTFVISGEVERGLRIQLETTFGSQELTDVRPTGG</sequence>
<dbReference type="NCBIfam" id="TIGR03357">
    <property type="entry name" value="VI_zyme"/>
    <property type="match status" value="1"/>
</dbReference>
<evidence type="ECO:0000313" key="3">
    <source>
        <dbReference type="Proteomes" id="UP000216339"/>
    </source>
</evidence>